<keyword evidence="1" id="KW-1277">Toxin-antitoxin system</keyword>
<dbReference type="Proteomes" id="UP000533637">
    <property type="component" value="Unassembled WGS sequence"/>
</dbReference>
<dbReference type="RefSeq" id="WP_122352448.1">
    <property type="nucleotide sequence ID" value="NZ_BMPB01000003.1"/>
</dbReference>
<dbReference type="InterPro" id="IPR004386">
    <property type="entry name" value="Toxin_YafQ-like"/>
</dbReference>
<reference evidence="2 3" key="1">
    <citation type="submission" date="2020-08" db="EMBL/GenBank/DDBJ databases">
        <title>Genomic Encyclopedia of Type Strains, Phase IV (KMG-IV): sequencing the most valuable type-strain genomes for metagenomic binning, comparative biology and taxonomic classification.</title>
        <authorList>
            <person name="Goeker M."/>
        </authorList>
    </citation>
    <scope>NUCLEOTIDE SEQUENCE [LARGE SCALE GENOMIC DNA]</scope>
    <source>
        <strain evidence="2 3">DSM 102983</strain>
    </source>
</reference>
<comment type="caution">
    <text evidence="2">The sequence shown here is derived from an EMBL/GenBank/DDBJ whole genome shotgun (WGS) entry which is preliminary data.</text>
</comment>
<dbReference type="GO" id="GO:0016787">
    <property type="term" value="F:hydrolase activity"/>
    <property type="evidence" value="ECO:0007669"/>
    <property type="project" value="UniProtKB-KW"/>
</dbReference>
<dbReference type="PIRSF" id="PIRSF006156">
    <property type="entry name" value="YafQ"/>
    <property type="match status" value="1"/>
</dbReference>
<keyword evidence="2" id="KW-0378">Hydrolase</keyword>
<accession>A0ABR6KIG1</accession>
<dbReference type="EMBL" id="JACHOC010000002">
    <property type="protein sequence ID" value="MBB4621291.1"/>
    <property type="molecule type" value="Genomic_DNA"/>
</dbReference>
<dbReference type="Gene3D" id="3.30.2310.20">
    <property type="entry name" value="RelE-like"/>
    <property type="match status" value="1"/>
</dbReference>
<dbReference type="PANTHER" id="PTHR40588:SF1">
    <property type="entry name" value="MRNA INTERFERASE TOXIN YAFQ"/>
    <property type="match status" value="1"/>
</dbReference>
<dbReference type="PANTHER" id="PTHR40588">
    <property type="entry name" value="MRNA INTERFERASE TOXIN YAFQ"/>
    <property type="match status" value="1"/>
</dbReference>
<dbReference type="NCBIfam" id="TIGR02385">
    <property type="entry name" value="RelE_StbE"/>
    <property type="match status" value="1"/>
</dbReference>
<evidence type="ECO:0000313" key="3">
    <source>
        <dbReference type="Proteomes" id="UP000533637"/>
    </source>
</evidence>
<keyword evidence="3" id="KW-1185">Reference proteome</keyword>
<proteinExistence type="predicted"/>
<dbReference type="SUPFAM" id="SSF143011">
    <property type="entry name" value="RelE-like"/>
    <property type="match status" value="1"/>
</dbReference>
<organism evidence="2 3">
    <name type="scientific">Parabacteroides faecis</name>
    <dbReference type="NCBI Taxonomy" id="1217282"/>
    <lineage>
        <taxon>Bacteria</taxon>
        <taxon>Pseudomonadati</taxon>
        <taxon>Bacteroidota</taxon>
        <taxon>Bacteroidia</taxon>
        <taxon>Bacteroidales</taxon>
        <taxon>Tannerellaceae</taxon>
        <taxon>Parabacteroides</taxon>
    </lineage>
</organism>
<dbReference type="Pfam" id="PF15738">
    <property type="entry name" value="YafQ_toxin"/>
    <property type="match status" value="1"/>
</dbReference>
<dbReference type="InterPro" id="IPR035093">
    <property type="entry name" value="RelE/ParE_toxin_dom_sf"/>
</dbReference>
<evidence type="ECO:0000313" key="2">
    <source>
        <dbReference type="EMBL" id="MBB4621291.1"/>
    </source>
</evidence>
<dbReference type="EC" id="3.1.-.-" evidence="2"/>
<gene>
    <name evidence="2" type="ORF">GGQ57_001185</name>
</gene>
<protein>
    <submittedName>
        <fullName evidence="2">mRNA interferase YafQ</fullName>
        <ecNumber evidence="2">3.1.-.-</ecNumber>
    </submittedName>
</protein>
<sequence>MYITKTTRQFDKDFKLCIKRGCDPTLFQEVITVLSQTGKLPIKYRPHKLSGKYANLWECHITSDWLLLWEQNDIELILLLTNTGTHSDLFK</sequence>
<dbReference type="InterPro" id="IPR007712">
    <property type="entry name" value="RelE/ParE_toxin"/>
</dbReference>
<evidence type="ECO:0000256" key="1">
    <source>
        <dbReference type="ARBA" id="ARBA00022649"/>
    </source>
</evidence>
<name>A0ABR6KIG1_9BACT</name>